<keyword evidence="2" id="KW-1185">Reference proteome</keyword>
<organism evidence="1 2">
    <name type="scientific">Leersia perrieri</name>
    <dbReference type="NCBI Taxonomy" id="77586"/>
    <lineage>
        <taxon>Eukaryota</taxon>
        <taxon>Viridiplantae</taxon>
        <taxon>Streptophyta</taxon>
        <taxon>Embryophyta</taxon>
        <taxon>Tracheophyta</taxon>
        <taxon>Spermatophyta</taxon>
        <taxon>Magnoliopsida</taxon>
        <taxon>Liliopsida</taxon>
        <taxon>Poales</taxon>
        <taxon>Poaceae</taxon>
        <taxon>BOP clade</taxon>
        <taxon>Oryzoideae</taxon>
        <taxon>Oryzeae</taxon>
        <taxon>Oryzinae</taxon>
        <taxon>Leersia</taxon>
    </lineage>
</organism>
<evidence type="ECO:0000313" key="2">
    <source>
        <dbReference type="Proteomes" id="UP000032180"/>
    </source>
</evidence>
<protein>
    <submittedName>
        <fullName evidence="1">Uncharacterized protein</fullName>
    </submittedName>
</protein>
<reference evidence="2" key="2">
    <citation type="submission" date="2013-12" db="EMBL/GenBank/DDBJ databases">
        <authorList>
            <person name="Yu Y."/>
            <person name="Lee S."/>
            <person name="de Baynast K."/>
            <person name="Wissotski M."/>
            <person name="Liu L."/>
            <person name="Talag J."/>
            <person name="Goicoechea J."/>
            <person name="Angelova A."/>
            <person name="Jetty R."/>
            <person name="Kudrna D."/>
            <person name="Golser W."/>
            <person name="Rivera L."/>
            <person name="Zhang J."/>
            <person name="Wing R."/>
        </authorList>
    </citation>
    <scope>NUCLEOTIDE SEQUENCE</scope>
</reference>
<dbReference type="Gramene" id="LPERR02G17250.1">
    <property type="protein sequence ID" value="LPERR02G17250.1"/>
    <property type="gene ID" value="LPERR02G17250"/>
</dbReference>
<sequence>MPRNPIPLLLFARYGAKRAVSNPVTNRSPIRLISFRYDTSRRPTSFPIPRAAA</sequence>
<name>A0A0D9VHC6_9ORYZ</name>
<dbReference type="Proteomes" id="UP000032180">
    <property type="component" value="Chromosome 2"/>
</dbReference>
<dbReference type="AlphaFoldDB" id="A0A0D9VHC6"/>
<proteinExistence type="predicted"/>
<reference evidence="1" key="3">
    <citation type="submission" date="2015-04" db="UniProtKB">
        <authorList>
            <consortium name="EnsemblPlants"/>
        </authorList>
    </citation>
    <scope>IDENTIFICATION</scope>
</reference>
<dbReference type="HOGENOM" id="CLU_3071570_0_0_1"/>
<dbReference type="EnsemblPlants" id="LPERR02G17250.1">
    <property type="protein sequence ID" value="LPERR02G17250.1"/>
    <property type="gene ID" value="LPERR02G17250"/>
</dbReference>
<accession>A0A0D9VHC6</accession>
<evidence type="ECO:0000313" key="1">
    <source>
        <dbReference type="EnsemblPlants" id="LPERR02G17250.1"/>
    </source>
</evidence>
<reference evidence="1 2" key="1">
    <citation type="submission" date="2012-08" db="EMBL/GenBank/DDBJ databases">
        <title>Oryza genome evolution.</title>
        <authorList>
            <person name="Wing R.A."/>
        </authorList>
    </citation>
    <scope>NUCLEOTIDE SEQUENCE</scope>
</reference>